<feature type="region of interest" description="Disordered" evidence="2">
    <location>
        <begin position="849"/>
        <end position="939"/>
    </location>
</feature>
<feature type="compositionally biased region" description="Low complexity" evidence="2">
    <location>
        <begin position="853"/>
        <end position="862"/>
    </location>
</feature>
<evidence type="ECO:0000256" key="1">
    <source>
        <dbReference type="SAM" id="Coils"/>
    </source>
</evidence>
<feature type="region of interest" description="Disordered" evidence="2">
    <location>
        <begin position="632"/>
        <end position="685"/>
    </location>
</feature>
<feature type="compositionally biased region" description="Pro residues" evidence="2">
    <location>
        <begin position="805"/>
        <end position="821"/>
    </location>
</feature>
<keyword evidence="1" id="KW-0175">Coiled coil</keyword>
<feature type="compositionally biased region" description="Pro residues" evidence="2">
    <location>
        <begin position="650"/>
        <end position="660"/>
    </location>
</feature>
<accession>A0ABQ8U9Q6</accession>
<dbReference type="Proteomes" id="UP001141327">
    <property type="component" value="Unassembled WGS sequence"/>
</dbReference>
<evidence type="ECO:0000313" key="4">
    <source>
        <dbReference type="Proteomes" id="UP001141327"/>
    </source>
</evidence>
<comment type="caution">
    <text evidence="3">The sequence shown here is derived from an EMBL/GenBank/DDBJ whole genome shotgun (WGS) entry which is preliminary data.</text>
</comment>
<feature type="compositionally biased region" description="Low complexity" evidence="2">
    <location>
        <begin position="791"/>
        <end position="804"/>
    </location>
</feature>
<proteinExistence type="predicted"/>
<feature type="compositionally biased region" description="Low complexity" evidence="2">
    <location>
        <begin position="775"/>
        <end position="784"/>
    </location>
</feature>
<feature type="coiled-coil region" evidence="1">
    <location>
        <begin position="456"/>
        <end position="483"/>
    </location>
</feature>
<organism evidence="3 4">
    <name type="scientific">Paratrimastix pyriformis</name>
    <dbReference type="NCBI Taxonomy" id="342808"/>
    <lineage>
        <taxon>Eukaryota</taxon>
        <taxon>Metamonada</taxon>
        <taxon>Preaxostyla</taxon>
        <taxon>Paratrimastigidae</taxon>
        <taxon>Paratrimastix</taxon>
    </lineage>
</organism>
<feature type="coiled-coil region" evidence="1">
    <location>
        <begin position="257"/>
        <end position="284"/>
    </location>
</feature>
<gene>
    <name evidence="3" type="ORF">PAPYR_9946</name>
</gene>
<feature type="coiled-coil region" evidence="1">
    <location>
        <begin position="569"/>
        <end position="631"/>
    </location>
</feature>
<name>A0ABQ8U9Q6_9EUKA</name>
<evidence type="ECO:0000256" key="2">
    <source>
        <dbReference type="SAM" id="MobiDB-lite"/>
    </source>
</evidence>
<evidence type="ECO:0000313" key="3">
    <source>
        <dbReference type="EMBL" id="KAJ4455151.1"/>
    </source>
</evidence>
<dbReference type="EMBL" id="JAPMOS010000117">
    <property type="protein sequence ID" value="KAJ4455151.1"/>
    <property type="molecule type" value="Genomic_DNA"/>
</dbReference>
<protein>
    <submittedName>
        <fullName evidence="3">Uncharacterized protein</fullName>
    </submittedName>
</protein>
<reference evidence="3" key="1">
    <citation type="journal article" date="2022" name="bioRxiv">
        <title>Genomics of Preaxostyla Flagellates Illuminates Evolutionary Transitions and the Path Towards Mitochondrial Loss.</title>
        <authorList>
            <person name="Novak L.V.F."/>
            <person name="Treitli S.C."/>
            <person name="Pyrih J."/>
            <person name="Halakuc P."/>
            <person name="Pipaliya S.V."/>
            <person name="Vacek V."/>
            <person name="Brzon O."/>
            <person name="Soukal P."/>
            <person name="Eme L."/>
            <person name="Dacks J.B."/>
            <person name="Karnkowska A."/>
            <person name="Elias M."/>
            <person name="Hampl V."/>
        </authorList>
    </citation>
    <scope>NUCLEOTIDE SEQUENCE</scope>
    <source>
        <strain evidence="3">RCP-MX</strain>
    </source>
</reference>
<keyword evidence="4" id="KW-1185">Reference proteome</keyword>
<feature type="region of interest" description="Disordered" evidence="2">
    <location>
        <begin position="728"/>
        <end position="834"/>
    </location>
</feature>
<sequence length="1008" mass="108387">MKDLWLQAGIVFFSSEAFMFVEKRTINNYCNPVEAYRIFEAWCLFSLVLLPVPLPDMNVTEAALEKPQGHPAEAAPAYCLSSRPAALQGCICARFFHKILPSSTPFHSTPSFPYGSVATTWGGRCFDHHVTSSPLPPLGFARALSHILFCDVVAISTAPPSMDLLEAALRSEMHKLALEMPISTDPLQNPLDPRIMELMEEAVTEKTRRFEADLAQARETVYSVATRQQSERLCLEGVICRLEQEKEAATAVLHQSLAAAQEGLAAQQAERARAQAELARLRSQAIEQPPFSRPELPALPEDLNQLLIQLEQEILARAATRTAQQVSAAEEQRALSDARRAVAEQELASLRGLLLAREAEGHQWAVLHEEHCLGWTALKHQVALERDAHLHTQAVLASRQHDLEEAHLLADSQTAMAQKEAQAHECTQRQAAADMAAYEHDRALWLASGEEAAGHLQVLQTELDAQQRRVQTLEELLESQQRLSVGALMAHESRDPSAEPESGQAALPEAELALLEQGHHYEEHLGRVLSSAQQAIDEQWERVTRQLATWQAQVEETRAADWKRWGAALTQAETRREQQARQCARLDKEVEFLRASRHQGLLEAELARLRLQRAQTEIQLLQQQVAQLGGVPRAVPSTCHPSPPAGSQLPGPPPVPPPPAAQLGQDGDPSDAVPDAECAAPPPIELPLPLPLPPLPPRPLVALAAPPLPPSLLPAAYLAALRHPLGLAQPAGDPRTPGRSGANEGELSCPPHSPQPSPRDMVVAPVTPPPPDVPPTAAADPSAPMGTECHSPSSPDLSSASPSPDRTPPPAQEPPPLPRPQPPERDSQTLAPLLGASLAALVSLLQERRKQAPVDAAQPPAATSGHAVSDETAAPEGSPAPLPCTPNVLSHPSPAGCGHPVEATTSPGDGGTGEFGSPPTARSFSPPLTAGLPDEPPELSLRDIETSTRQLESMLLQRALGGDPAEIAAAESALGGPSLVDSIRSDPEECRAIAEEYAAQGIQFPLQI</sequence>